<protein>
    <submittedName>
        <fullName evidence="2">Uncharacterized protein</fullName>
    </submittedName>
</protein>
<feature type="transmembrane region" description="Helical" evidence="1">
    <location>
        <begin position="52"/>
        <end position="72"/>
    </location>
</feature>
<dbReference type="Proteomes" id="UP000824175">
    <property type="component" value="Unassembled WGS sequence"/>
</dbReference>
<organism evidence="2 3">
    <name type="scientific">Candidatus Fimiplasma intestinipullorum</name>
    <dbReference type="NCBI Taxonomy" id="2840825"/>
    <lineage>
        <taxon>Bacteria</taxon>
        <taxon>Bacillati</taxon>
        <taxon>Bacillota</taxon>
        <taxon>Clostridia</taxon>
        <taxon>Eubacteriales</taxon>
        <taxon>Candidatus Fimiplasma</taxon>
    </lineage>
</organism>
<reference evidence="2" key="1">
    <citation type="submission" date="2020-10" db="EMBL/GenBank/DDBJ databases">
        <authorList>
            <person name="Gilroy R."/>
        </authorList>
    </citation>
    <scope>NUCLEOTIDE SEQUENCE</scope>
    <source>
        <strain evidence="2">CHK195-11698</strain>
    </source>
</reference>
<name>A0A9D1HQ81_9FIRM</name>
<keyword evidence="1" id="KW-1133">Transmembrane helix</keyword>
<evidence type="ECO:0000256" key="1">
    <source>
        <dbReference type="SAM" id="Phobius"/>
    </source>
</evidence>
<keyword evidence="1" id="KW-0812">Transmembrane</keyword>
<comment type="caution">
    <text evidence="2">The sequence shown here is derived from an EMBL/GenBank/DDBJ whole genome shotgun (WGS) entry which is preliminary data.</text>
</comment>
<proteinExistence type="predicted"/>
<accession>A0A9D1HQ81</accession>
<evidence type="ECO:0000313" key="2">
    <source>
        <dbReference type="EMBL" id="HIU13504.1"/>
    </source>
</evidence>
<reference evidence="2" key="2">
    <citation type="journal article" date="2021" name="PeerJ">
        <title>Extensive microbial diversity within the chicken gut microbiome revealed by metagenomics and culture.</title>
        <authorList>
            <person name="Gilroy R."/>
            <person name="Ravi A."/>
            <person name="Getino M."/>
            <person name="Pursley I."/>
            <person name="Horton D.L."/>
            <person name="Alikhan N.F."/>
            <person name="Baker D."/>
            <person name="Gharbi K."/>
            <person name="Hall N."/>
            <person name="Watson M."/>
            <person name="Adriaenssens E.M."/>
            <person name="Foster-Nyarko E."/>
            <person name="Jarju S."/>
            <person name="Secka A."/>
            <person name="Antonio M."/>
            <person name="Oren A."/>
            <person name="Chaudhuri R.R."/>
            <person name="La Ragione R."/>
            <person name="Hildebrand F."/>
            <person name="Pallen M.J."/>
        </authorList>
    </citation>
    <scope>NUCLEOTIDE SEQUENCE</scope>
    <source>
        <strain evidence="2">CHK195-11698</strain>
    </source>
</reference>
<sequence length="78" mass="8612">MRRKWYICLLGLLCVLSLTFVNVNKVQAQAPVRQEALIEDVVQTNDPTDVSGLVMGAVVALIGVVALVYYQVKGKHQK</sequence>
<gene>
    <name evidence="2" type="ORF">IAD15_05485</name>
</gene>
<dbReference type="EMBL" id="DVMJ01000050">
    <property type="protein sequence ID" value="HIU13504.1"/>
    <property type="molecule type" value="Genomic_DNA"/>
</dbReference>
<keyword evidence="1" id="KW-0472">Membrane</keyword>
<dbReference type="AlphaFoldDB" id="A0A9D1HQ81"/>
<evidence type="ECO:0000313" key="3">
    <source>
        <dbReference type="Proteomes" id="UP000824175"/>
    </source>
</evidence>